<dbReference type="Gene3D" id="2.30.110.10">
    <property type="entry name" value="Electron Transport, Fmn-binding Protein, Chain A"/>
    <property type="match status" value="1"/>
</dbReference>
<evidence type="ECO:0000313" key="2">
    <source>
        <dbReference type="Proteomes" id="UP000323164"/>
    </source>
</evidence>
<accession>A0A5D8Z790</accession>
<dbReference type="PANTHER" id="PTHR35802:SF1">
    <property type="entry name" value="PROTEASE SYNTHASE AND SPORULATION PROTEIN PAI 2"/>
    <property type="match status" value="1"/>
</dbReference>
<dbReference type="AlphaFoldDB" id="A0A5D8Z790"/>
<dbReference type="InterPro" id="IPR007396">
    <property type="entry name" value="TR_PAI2-type"/>
</dbReference>
<dbReference type="RefSeq" id="WP_149352228.1">
    <property type="nucleotide sequence ID" value="NZ_VTRV01000035.1"/>
</dbReference>
<comment type="caution">
    <text evidence="1">The sequence shown here is derived from an EMBL/GenBank/DDBJ whole genome shotgun (WGS) entry which is preliminary data.</text>
</comment>
<organism evidence="1 2">
    <name type="scientific">Cognatilysobacter lacus</name>
    <dbReference type="NCBI Taxonomy" id="1643323"/>
    <lineage>
        <taxon>Bacteria</taxon>
        <taxon>Pseudomonadati</taxon>
        <taxon>Pseudomonadota</taxon>
        <taxon>Gammaproteobacteria</taxon>
        <taxon>Lysobacterales</taxon>
        <taxon>Lysobacteraceae</taxon>
        <taxon>Cognatilysobacter</taxon>
    </lineage>
</organism>
<dbReference type="EMBL" id="VTRV01000035">
    <property type="protein sequence ID" value="TZF90537.1"/>
    <property type="molecule type" value="Genomic_DNA"/>
</dbReference>
<reference evidence="1 2" key="1">
    <citation type="submission" date="2019-08" db="EMBL/GenBank/DDBJ databases">
        <title>Draft genome sequence of Lysobacter sp. UKS-15.</title>
        <authorList>
            <person name="Im W.-T."/>
        </authorList>
    </citation>
    <scope>NUCLEOTIDE SEQUENCE [LARGE SCALE GENOMIC DNA]</scope>
    <source>
        <strain evidence="1 2">UKS-15</strain>
    </source>
</reference>
<sequence length="210" mass="23340">MTLYLPRAFDERDLSRLDALAVEHPFATLVTVVDDEPFVSHVPLLYSRDGNRVELRGHVARANPQWRGGGRALAVLHGPHGYVSPAWYPDKLEQARVPTWNYVVAHLSGALNTFDDEASLAQLVGELSERHEAAVGSDWRFNPGVDAERVQLRGIVGFRLVVDRLALKAKLNQNHPPRNREAVAARLEALDDSARGVARWMRAVNCIEGA</sequence>
<gene>
    <name evidence="1" type="ORF">FW784_04840</name>
</gene>
<protein>
    <submittedName>
        <fullName evidence="1">FMN-binding negative transcriptional regulator</fullName>
    </submittedName>
</protein>
<dbReference type="InterPro" id="IPR012349">
    <property type="entry name" value="Split_barrel_FMN-bd"/>
</dbReference>
<proteinExistence type="predicted"/>
<dbReference type="SUPFAM" id="SSF50475">
    <property type="entry name" value="FMN-binding split barrel"/>
    <property type="match status" value="1"/>
</dbReference>
<evidence type="ECO:0000313" key="1">
    <source>
        <dbReference type="EMBL" id="TZF90537.1"/>
    </source>
</evidence>
<dbReference type="PIRSF" id="PIRSF010372">
    <property type="entry name" value="PaiB"/>
    <property type="match status" value="1"/>
</dbReference>
<keyword evidence="2" id="KW-1185">Reference proteome</keyword>
<dbReference type="Proteomes" id="UP000323164">
    <property type="component" value="Unassembled WGS sequence"/>
</dbReference>
<dbReference type="PANTHER" id="PTHR35802">
    <property type="entry name" value="PROTEASE SYNTHASE AND SPORULATION PROTEIN PAI 2"/>
    <property type="match status" value="1"/>
</dbReference>
<dbReference type="Pfam" id="PF04299">
    <property type="entry name" value="FMN_bind_2"/>
    <property type="match status" value="1"/>
</dbReference>
<dbReference type="OrthoDB" id="9794948at2"/>
<name>A0A5D8Z790_9GAMM</name>